<dbReference type="Proteomes" id="UP001154240">
    <property type="component" value="Unassembled WGS sequence"/>
</dbReference>
<name>A0A9X4MMT2_9BACT</name>
<reference evidence="4" key="1">
    <citation type="journal article" date="2022" name="bioRxiv">
        <title>Thiovibrio frasassiensisgen. nov., sp. nov., an autotrophic, elemental sulfur disproportionating bacterium isolated from sulfidic karst sediment, and proposal of Thiovibrionaceae fam. nov.</title>
        <authorList>
            <person name="Aronson H."/>
            <person name="Thomas C."/>
            <person name="Bhattacharyya M."/>
            <person name="Eckstein S."/>
            <person name="Jensen S."/>
            <person name="Barco R."/>
            <person name="Macalady J."/>
            <person name="Amend J."/>
        </authorList>
    </citation>
    <scope>NUCLEOTIDE SEQUENCE</scope>
    <source>
        <strain evidence="4">RS19-109</strain>
    </source>
</reference>
<dbReference type="EMBL" id="JAPHEH010000001">
    <property type="protein sequence ID" value="MDG4475577.1"/>
    <property type="molecule type" value="Genomic_DNA"/>
</dbReference>
<dbReference type="InterPro" id="IPR020084">
    <property type="entry name" value="NUDIX_hydrolase_CS"/>
</dbReference>
<dbReference type="Pfam" id="PF00293">
    <property type="entry name" value="NUDIX"/>
    <property type="match status" value="1"/>
</dbReference>
<dbReference type="PROSITE" id="PS00893">
    <property type="entry name" value="NUDIX_BOX"/>
    <property type="match status" value="1"/>
</dbReference>
<dbReference type="InterPro" id="IPR000086">
    <property type="entry name" value="NUDIX_hydrolase_dom"/>
</dbReference>
<dbReference type="PROSITE" id="PS51462">
    <property type="entry name" value="NUDIX"/>
    <property type="match status" value="1"/>
</dbReference>
<dbReference type="PRINTS" id="PR00502">
    <property type="entry name" value="NUDIXFAMILY"/>
</dbReference>
<dbReference type="InterPro" id="IPR015797">
    <property type="entry name" value="NUDIX_hydrolase-like_dom_sf"/>
</dbReference>
<evidence type="ECO:0000256" key="1">
    <source>
        <dbReference type="ARBA" id="ARBA00022801"/>
    </source>
</evidence>
<comment type="similarity">
    <text evidence="2">Belongs to the Nudix hydrolase family.</text>
</comment>
<organism evidence="4 5">
    <name type="scientific">Thiovibrio frasassiensis</name>
    <dbReference type="NCBI Taxonomy" id="2984131"/>
    <lineage>
        <taxon>Bacteria</taxon>
        <taxon>Pseudomonadati</taxon>
        <taxon>Thermodesulfobacteriota</taxon>
        <taxon>Desulfobulbia</taxon>
        <taxon>Desulfobulbales</taxon>
        <taxon>Thiovibrionaceae</taxon>
        <taxon>Thiovibrio</taxon>
    </lineage>
</organism>
<dbReference type="PANTHER" id="PTHR43736:SF1">
    <property type="entry name" value="DIHYDRONEOPTERIN TRIPHOSPHATE DIPHOSPHATASE"/>
    <property type="match status" value="1"/>
</dbReference>
<evidence type="ECO:0000256" key="2">
    <source>
        <dbReference type="RuleBase" id="RU003476"/>
    </source>
</evidence>
<protein>
    <submittedName>
        <fullName evidence="4">NUDIX hydrolase</fullName>
    </submittedName>
</protein>
<gene>
    <name evidence="4" type="ORF">OLX77_05305</name>
</gene>
<reference evidence="4" key="2">
    <citation type="submission" date="2022-10" db="EMBL/GenBank/DDBJ databases">
        <authorList>
            <person name="Aronson H.S."/>
        </authorList>
    </citation>
    <scope>NUCLEOTIDE SEQUENCE</scope>
    <source>
        <strain evidence="4">RS19-109</strain>
    </source>
</reference>
<keyword evidence="5" id="KW-1185">Reference proteome</keyword>
<evidence type="ECO:0000259" key="3">
    <source>
        <dbReference type="PROSITE" id="PS51462"/>
    </source>
</evidence>
<accession>A0A9X4MMT2</accession>
<proteinExistence type="inferred from homology"/>
<dbReference type="CDD" id="cd18873">
    <property type="entry name" value="NUDIX_NadM_like"/>
    <property type="match status" value="1"/>
</dbReference>
<evidence type="ECO:0000313" key="5">
    <source>
        <dbReference type="Proteomes" id="UP001154240"/>
    </source>
</evidence>
<dbReference type="GO" id="GO:0016787">
    <property type="term" value="F:hydrolase activity"/>
    <property type="evidence" value="ECO:0007669"/>
    <property type="project" value="UniProtKB-KW"/>
</dbReference>
<keyword evidence="1 2" id="KW-0378">Hydrolase</keyword>
<dbReference type="InterPro" id="IPR020476">
    <property type="entry name" value="Nudix_hydrolase"/>
</dbReference>
<comment type="caution">
    <text evidence="4">The sequence shown here is derived from an EMBL/GenBank/DDBJ whole genome shotgun (WGS) entry which is preliminary data.</text>
</comment>
<evidence type="ECO:0000313" key="4">
    <source>
        <dbReference type="EMBL" id="MDG4475577.1"/>
    </source>
</evidence>
<dbReference type="SUPFAM" id="SSF55811">
    <property type="entry name" value="Nudix"/>
    <property type="match status" value="1"/>
</dbReference>
<sequence length="127" mass="13815">MPTVDIIIRFDSGVVLVKRKNPPCLWALPGGFVDYGESLEQAAVREACEETGLAVRLGRQFHTYSDPERDPRQHTVSTVFLATAEGAPVAGDDAGEVAIFQEESLPPLAFDHARILGDYFAAQRVSA</sequence>
<dbReference type="AlphaFoldDB" id="A0A9X4MMT2"/>
<dbReference type="PANTHER" id="PTHR43736">
    <property type="entry name" value="ADP-RIBOSE PYROPHOSPHATASE"/>
    <property type="match status" value="1"/>
</dbReference>
<feature type="domain" description="Nudix hydrolase" evidence="3">
    <location>
        <begin position="1"/>
        <end position="122"/>
    </location>
</feature>
<dbReference type="Gene3D" id="3.90.79.10">
    <property type="entry name" value="Nucleoside Triphosphate Pyrophosphohydrolase"/>
    <property type="match status" value="1"/>
</dbReference>